<dbReference type="Pfam" id="PF01762">
    <property type="entry name" value="Galactosyl_T"/>
    <property type="match status" value="1"/>
</dbReference>
<evidence type="ECO:0000256" key="2">
    <source>
        <dbReference type="ARBA" id="ARBA00008661"/>
    </source>
</evidence>
<evidence type="ECO:0000256" key="1">
    <source>
        <dbReference type="ARBA" id="ARBA00004323"/>
    </source>
</evidence>
<dbReference type="GO" id="GO:0000139">
    <property type="term" value="C:Golgi membrane"/>
    <property type="evidence" value="ECO:0007669"/>
    <property type="project" value="UniProtKB-SubCell"/>
</dbReference>
<name>A0A226ELT2_FOLCA</name>
<proteinExistence type="inferred from homology"/>
<organism evidence="11 12">
    <name type="scientific">Folsomia candida</name>
    <name type="common">Springtail</name>
    <dbReference type="NCBI Taxonomy" id="158441"/>
    <lineage>
        <taxon>Eukaryota</taxon>
        <taxon>Metazoa</taxon>
        <taxon>Ecdysozoa</taxon>
        <taxon>Arthropoda</taxon>
        <taxon>Hexapoda</taxon>
        <taxon>Collembola</taxon>
        <taxon>Entomobryomorpha</taxon>
        <taxon>Isotomoidea</taxon>
        <taxon>Isotomidae</taxon>
        <taxon>Proisotominae</taxon>
        <taxon>Folsomia</taxon>
    </lineage>
</organism>
<evidence type="ECO:0000256" key="5">
    <source>
        <dbReference type="ARBA" id="ARBA00022692"/>
    </source>
</evidence>
<keyword evidence="7" id="KW-1133">Transmembrane helix</keyword>
<keyword evidence="5" id="KW-0812">Transmembrane</keyword>
<keyword evidence="12" id="KW-1185">Reference proteome</keyword>
<dbReference type="Gene3D" id="3.90.550.50">
    <property type="match status" value="1"/>
</dbReference>
<dbReference type="EMBL" id="LNIX01000003">
    <property type="protein sequence ID" value="OXA57526.1"/>
    <property type="molecule type" value="Genomic_DNA"/>
</dbReference>
<evidence type="ECO:0000256" key="8">
    <source>
        <dbReference type="ARBA" id="ARBA00023034"/>
    </source>
</evidence>
<comment type="similarity">
    <text evidence="2 10">Belongs to the glycosyltransferase 31 family.</text>
</comment>
<dbReference type="OrthoDB" id="5957813at2759"/>
<accession>A0A226ELT2</accession>
<gene>
    <name evidence="11" type="ORF">Fcan01_07166</name>
</gene>
<dbReference type="Proteomes" id="UP000198287">
    <property type="component" value="Unassembled WGS sequence"/>
</dbReference>
<evidence type="ECO:0000256" key="7">
    <source>
        <dbReference type="ARBA" id="ARBA00022989"/>
    </source>
</evidence>
<evidence type="ECO:0000256" key="9">
    <source>
        <dbReference type="ARBA" id="ARBA00023136"/>
    </source>
</evidence>
<dbReference type="OMA" id="THSEYID"/>
<comment type="caution">
    <text evidence="11">The sequence shown here is derived from an EMBL/GenBank/DDBJ whole genome shotgun (WGS) entry which is preliminary data.</text>
</comment>
<dbReference type="AlphaFoldDB" id="A0A226ELT2"/>
<keyword evidence="8 10" id="KW-0333">Golgi apparatus</keyword>
<keyword evidence="4 11" id="KW-0808">Transferase</keyword>
<keyword evidence="3 10" id="KW-0328">Glycosyltransferase</keyword>
<evidence type="ECO:0000313" key="11">
    <source>
        <dbReference type="EMBL" id="OXA57526.1"/>
    </source>
</evidence>
<dbReference type="GO" id="GO:0006493">
    <property type="term" value="P:protein O-linked glycosylation"/>
    <property type="evidence" value="ECO:0007669"/>
    <property type="project" value="TreeGrafter"/>
</dbReference>
<dbReference type="InterPro" id="IPR002659">
    <property type="entry name" value="Glyco_trans_31"/>
</dbReference>
<comment type="subcellular location">
    <subcellularLocation>
        <location evidence="1 10">Golgi apparatus membrane</location>
        <topology evidence="1 10">Single-pass type II membrane protein</topology>
    </subcellularLocation>
</comment>
<reference evidence="11 12" key="1">
    <citation type="submission" date="2015-12" db="EMBL/GenBank/DDBJ databases">
        <title>The genome of Folsomia candida.</title>
        <authorList>
            <person name="Faddeeva A."/>
            <person name="Derks M.F."/>
            <person name="Anvar Y."/>
            <person name="Smit S."/>
            <person name="Van Straalen N."/>
            <person name="Roelofs D."/>
        </authorList>
    </citation>
    <scope>NUCLEOTIDE SEQUENCE [LARGE SCALE GENOMIC DNA]</scope>
    <source>
        <strain evidence="11 12">VU population</strain>
        <tissue evidence="11">Whole body</tissue>
    </source>
</reference>
<sequence length="413" mass="48431">MGIFSPKPLKLSSYQNPIDDVKSGWGPCCRPVCARTGGRRREQIKRVAYVLLFLSLVGFLDYLSTTWGEIEIQQEFGYPLNIPNFPEVVEEFRFKVGNFAYTPINFKYSSIDYIHKALSKNEKQAHGLLVLVKSAIKNFEKRESIRQTWGQLQYLEDAKIDDNLPSKLLFICGVPRNSDFDSVEELFPQEWDKNDIIVADFLDEYGNNTYKSLLALRWASQEFQSDFQYLLLVDDDMYVDLVNLSTYLRNFPKRTFEEKTNLPGSQFPIYRMSTKYKNNHTLITGNNILQKGLYMGQIYWNATPLRESYFIFQARRREWGVQLGDYMYNFYPPYAPGAAIIFSKEAVHKFYYASFFVKHFAIDDVYLGIIAKKLELLPVHNPHFYAWYPNREIQLHKPYLSHYRNALIGYSIL</sequence>
<keyword evidence="6" id="KW-0735">Signal-anchor</keyword>
<dbReference type="GO" id="GO:0008194">
    <property type="term" value="F:UDP-glycosyltransferase activity"/>
    <property type="evidence" value="ECO:0007669"/>
    <property type="project" value="TreeGrafter"/>
</dbReference>
<evidence type="ECO:0000256" key="6">
    <source>
        <dbReference type="ARBA" id="ARBA00022968"/>
    </source>
</evidence>
<evidence type="ECO:0000256" key="3">
    <source>
        <dbReference type="ARBA" id="ARBA00022676"/>
    </source>
</evidence>
<dbReference type="GO" id="GO:0016758">
    <property type="term" value="F:hexosyltransferase activity"/>
    <property type="evidence" value="ECO:0007669"/>
    <property type="project" value="InterPro"/>
</dbReference>
<dbReference type="PANTHER" id="PTHR11214">
    <property type="entry name" value="BETA-1,3-N-ACETYLGLUCOSAMINYLTRANSFERASE"/>
    <property type="match status" value="1"/>
</dbReference>
<keyword evidence="9" id="KW-0472">Membrane</keyword>
<evidence type="ECO:0000256" key="4">
    <source>
        <dbReference type="ARBA" id="ARBA00022679"/>
    </source>
</evidence>
<protein>
    <recommendedName>
        <fullName evidence="10">Hexosyltransferase</fullName>
        <ecNumber evidence="10">2.4.1.-</ecNumber>
    </recommendedName>
</protein>
<dbReference type="EC" id="2.4.1.-" evidence="10"/>
<evidence type="ECO:0000313" key="12">
    <source>
        <dbReference type="Proteomes" id="UP000198287"/>
    </source>
</evidence>
<evidence type="ECO:0000256" key="10">
    <source>
        <dbReference type="RuleBase" id="RU363063"/>
    </source>
</evidence>
<dbReference type="PANTHER" id="PTHR11214:SF349">
    <property type="entry name" value="BETA-1,3-GALACTOSYLTRANSFERASE BRN"/>
    <property type="match status" value="1"/>
</dbReference>